<dbReference type="EMBL" id="JAAFYZ010000285">
    <property type="protein sequence ID" value="MBS2553782.1"/>
    <property type="molecule type" value="Genomic_DNA"/>
</dbReference>
<evidence type="ECO:0000256" key="1">
    <source>
        <dbReference type="SAM" id="MobiDB-lite"/>
    </source>
</evidence>
<keyword evidence="2" id="KW-0472">Membrane</keyword>
<comment type="caution">
    <text evidence="4">The sequence shown here is derived from an EMBL/GenBank/DDBJ whole genome shotgun (WGS) entry which is preliminary data.</text>
</comment>
<feature type="compositionally biased region" description="Low complexity" evidence="1">
    <location>
        <begin position="257"/>
        <end position="288"/>
    </location>
</feature>
<gene>
    <name evidence="4" type="ORF">KGQ19_43710</name>
</gene>
<feature type="compositionally biased region" description="Pro residues" evidence="1">
    <location>
        <begin position="198"/>
        <end position="213"/>
    </location>
</feature>
<dbReference type="Proteomes" id="UP000730482">
    <property type="component" value="Unassembled WGS sequence"/>
</dbReference>
<feature type="region of interest" description="Disordered" evidence="1">
    <location>
        <begin position="198"/>
        <end position="291"/>
    </location>
</feature>
<evidence type="ECO:0000256" key="2">
    <source>
        <dbReference type="SAM" id="Phobius"/>
    </source>
</evidence>
<sequence length="327" mass="32452">MMQSTRRFAGLAGAACLVVVGASGAAHAAVPAAALDAAASCSIPLSDLEYAPLDAHAQPTAAWTVATTVDRFAAEPVGGIAVRIAPGPAVDTGCAATISVAGYATQGATWESSGQQRFVAAGRLVLDAAHTTGVLRPTLPNAVPGQPCYAQFDLYFGDTVFDGGSGAGHGALPQYPDVVTPTGLIAVWNGQSADCVAPPPRVAPVPTPTPTHAPTPARTPTRAPTPGTRTPTTHRSTPSSPTRAVPTASTPPPPTTTPATASATASAPTPTTTSAGVAAPPTTTPPGTGRMAHTGADFVGVGLLSLTFLGAGGGILVARRKAALRRK</sequence>
<accession>A0ABS5L608</accession>
<evidence type="ECO:0000256" key="3">
    <source>
        <dbReference type="SAM" id="SignalP"/>
    </source>
</evidence>
<feature type="transmembrane region" description="Helical" evidence="2">
    <location>
        <begin position="298"/>
        <end position="318"/>
    </location>
</feature>
<evidence type="ECO:0000313" key="5">
    <source>
        <dbReference type="Proteomes" id="UP000730482"/>
    </source>
</evidence>
<feature type="compositionally biased region" description="Low complexity" evidence="1">
    <location>
        <begin position="214"/>
        <end position="248"/>
    </location>
</feature>
<keyword evidence="5" id="KW-1185">Reference proteome</keyword>
<evidence type="ECO:0000313" key="4">
    <source>
        <dbReference type="EMBL" id="MBS2553782.1"/>
    </source>
</evidence>
<feature type="chain" id="PRO_5045797120" description="Gram-positive cocci surface proteins LPxTG domain-containing protein" evidence="3">
    <location>
        <begin position="29"/>
        <end position="327"/>
    </location>
</feature>
<name>A0ABS5L608_9ACTN</name>
<keyword evidence="2" id="KW-0812">Transmembrane</keyword>
<organism evidence="4 5">
    <name type="scientific">Catenulispora pinistramenti</name>
    <dbReference type="NCBI Taxonomy" id="2705254"/>
    <lineage>
        <taxon>Bacteria</taxon>
        <taxon>Bacillati</taxon>
        <taxon>Actinomycetota</taxon>
        <taxon>Actinomycetes</taxon>
        <taxon>Catenulisporales</taxon>
        <taxon>Catenulisporaceae</taxon>
        <taxon>Catenulispora</taxon>
    </lineage>
</organism>
<proteinExistence type="predicted"/>
<reference evidence="4 5" key="1">
    <citation type="submission" date="2020-02" db="EMBL/GenBank/DDBJ databases">
        <title>Acidophilic actinobacteria isolated from forest soil.</title>
        <authorList>
            <person name="Golinska P."/>
        </authorList>
    </citation>
    <scope>NUCLEOTIDE SEQUENCE [LARGE SCALE GENOMIC DNA]</scope>
    <source>
        <strain evidence="4 5">NL8</strain>
    </source>
</reference>
<feature type="signal peptide" evidence="3">
    <location>
        <begin position="1"/>
        <end position="28"/>
    </location>
</feature>
<keyword evidence="2" id="KW-1133">Transmembrane helix</keyword>
<keyword evidence="3" id="KW-0732">Signal</keyword>
<evidence type="ECO:0008006" key="6">
    <source>
        <dbReference type="Google" id="ProtNLM"/>
    </source>
</evidence>
<dbReference type="RefSeq" id="WP_212020686.1">
    <property type="nucleotide sequence ID" value="NZ_JAAFYZ010000285.1"/>
</dbReference>
<protein>
    <recommendedName>
        <fullName evidence="6">Gram-positive cocci surface proteins LPxTG domain-containing protein</fullName>
    </recommendedName>
</protein>